<comment type="caution">
    <text evidence="18">The sequence shown here is derived from an EMBL/GenBank/DDBJ whole genome shotgun (WGS) entry which is preliminary data.</text>
</comment>
<keyword evidence="4" id="KW-0227">DNA damage</keyword>
<dbReference type="PROSITE" id="PS51198">
    <property type="entry name" value="UVRD_HELICASE_ATP_BIND"/>
    <property type="match status" value="1"/>
</dbReference>
<evidence type="ECO:0000256" key="10">
    <source>
        <dbReference type="ARBA" id="ARBA00023204"/>
    </source>
</evidence>
<dbReference type="Gene3D" id="3.90.320.10">
    <property type="match status" value="1"/>
</dbReference>
<dbReference type="InterPro" id="IPR000212">
    <property type="entry name" value="DNA_helicase_UvrD/REP"/>
</dbReference>
<dbReference type="Gene3D" id="3.40.50.300">
    <property type="entry name" value="P-loop containing nucleotide triphosphate hydrolases"/>
    <property type="match status" value="3"/>
</dbReference>
<evidence type="ECO:0000256" key="11">
    <source>
        <dbReference type="ARBA" id="ARBA00023235"/>
    </source>
</evidence>
<feature type="binding site" evidence="15">
    <location>
        <begin position="38"/>
        <end position="45"/>
    </location>
    <ligand>
        <name>ATP</name>
        <dbReference type="ChEBI" id="CHEBI:30616"/>
    </ligand>
</feature>
<organism evidence="18 19">
    <name type="scientific">Parenemella sanctibonifatiensis</name>
    <dbReference type="NCBI Taxonomy" id="2016505"/>
    <lineage>
        <taxon>Bacteria</taxon>
        <taxon>Bacillati</taxon>
        <taxon>Actinomycetota</taxon>
        <taxon>Actinomycetes</taxon>
        <taxon>Propionibacteriales</taxon>
        <taxon>Propionibacteriaceae</taxon>
        <taxon>Parenemella</taxon>
    </lineage>
</organism>
<evidence type="ECO:0000256" key="14">
    <source>
        <dbReference type="ARBA" id="ARBA00048988"/>
    </source>
</evidence>
<evidence type="ECO:0000259" key="17">
    <source>
        <dbReference type="PROSITE" id="PS51217"/>
    </source>
</evidence>
<dbReference type="GO" id="GO:0005524">
    <property type="term" value="F:ATP binding"/>
    <property type="evidence" value="ECO:0007669"/>
    <property type="project" value="UniProtKB-UniRule"/>
</dbReference>
<dbReference type="GO" id="GO:0043138">
    <property type="term" value="F:3'-5' DNA helicase activity"/>
    <property type="evidence" value="ECO:0007669"/>
    <property type="project" value="UniProtKB-EC"/>
</dbReference>
<dbReference type="Pfam" id="PF12705">
    <property type="entry name" value="PDDEXK_1"/>
    <property type="match status" value="1"/>
</dbReference>
<evidence type="ECO:0000256" key="7">
    <source>
        <dbReference type="ARBA" id="ARBA00022839"/>
    </source>
</evidence>
<dbReference type="RefSeq" id="WP_094453231.1">
    <property type="nucleotide sequence ID" value="NZ_NMVJ01000006.1"/>
</dbReference>
<dbReference type="GO" id="GO:0005829">
    <property type="term" value="C:cytosol"/>
    <property type="evidence" value="ECO:0007669"/>
    <property type="project" value="TreeGrafter"/>
</dbReference>
<evidence type="ECO:0000256" key="13">
    <source>
        <dbReference type="ARBA" id="ARBA00034808"/>
    </source>
</evidence>
<keyword evidence="3 15" id="KW-0547">Nucleotide-binding</keyword>
<keyword evidence="8 15" id="KW-0067">ATP-binding</keyword>
<evidence type="ECO:0000256" key="2">
    <source>
        <dbReference type="ARBA" id="ARBA00022722"/>
    </source>
</evidence>
<dbReference type="Pfam" id="PF00580">
    <property type="entry name" value="UvrD-helicase"/>
    <property type="match status" value="1"/>
</dbReference>
<keyword evidence="10" id="KW-0234">DNA repair</keyword>
<dbReference type="SUPFAM" id="SSF52540">
    <property type="entry name" value="P-loop containing nucleoside triphosphate hydrolases"/>
    <property type="match status" value="1"/>
</dbReference>
<dbReference type="PANTHER" id="PTHR11070">
    <property type="entry name" value="UVRD / RECB / PCRA DNA HELICASE FAMILY MEMBER"/>
    <property type="match status" value="1"/>
</dbReference>
<protein>
    <recommendedName>
        <fullName evidence="13">DNA 3'-5' helicase</fullName>
        <ecNumber evidence="13">5.6.2.4</ecNumber>
    </recommendedName>
</protein>
<dbReference type="EMBL" id="NMVJ01000006">
    <property type="protein sequence ID" value="OYN90909.1"/>
    <property type="molecule type" value="Genomic_DNA"/>
</dbReference>
<dbReference type="GO" id="GO:0003677">
    <property type="term" value="F:DNA binding"/>
    <property type="evidence" value="ECO:0007669"/>
    <property type="project" value="UniProtKB-KW"/>
</dbReference>
<evidence type="ECO:0000256" key="6">
    <source>
        <dbReference type="ARBA" id="ARBA00022806"/>
    </source>
</evidence>
<evidence type="ECO:0000256" key="1">
    <source>
        <dbReference type="ARBA" id="ARBA00009922"/>
    </source>
</evidence>
<dbReference type="InterPro" id="IPR038726">
    <property type="entry name" value="PDDEXK_AddAB-type"/>
</dbReference>
<dbReference type="PROSITE" id="PS51217">
    <property type="entry name" value="UVRD_HELICASE_CTER"/>
    <property type="match status" value="1"/>
</dbReference>
<evidence type="ECO:0000256" key="12">
    <source>
        <dbReference type="ARBA" id="ARBA00034617"/>
    </source>
</evidence>
<evidence type="ECO:0000256" key="8">
    <source>
        <dbReference type="ARBA" id="ARBA00022840"/>
    </source>
</evidence>
<evidence type="ECO:0000313" key="19">
    <source>
        <dbReference type="Proteomes" id="UP000216300"/>
    </source>
</evidence>
<keyword evidence="11" id="KW-0413">Isomerase</keyword>
<evidence type="ECO:0000256" key="4">
    <source>
        <dbReference type="ARBA" id="ARBA00022763"/>
    </source>
</evidence>
<dbReference type="PANTHER" id="PTHR11070:SF55">
    <property type="entry name" value="DNA 3'-5' HELICASE"/>
    <property type="match status" value="1"/>
</dbReference>
<proteinExistence type="inferred from homology"/>
<comment type="catalytic activity">
    <reaction evidence="12">
        <text>Couples ATP hydrolysis with the unwinding of duplex DNA by translocating in the 3'-5' direction.</text>
        <dbReference type="EC" id="5.6.2.4"/>
    </reaction>
</comment>
<evidence type="ECO:0000256" key="3">
    <source>
        <dbReference type="ARBA" id="ARBA00022741"/>
    </source>
</evidence>
<accession>A0A255EH89</accession>
<dbReference type="Proteomes" id="UP000216300">
    <property type="component" value="Unassembled WGS sequence"/>
</dbReference>
<keyword evidence="5 15" id="KW-0378">Hydrolase</keyword>
<feature type="domain" description="UvrD-like helicase ATP-binding" evidence="16">
    <location>
        <begin position="17"/>
        <end position="352"/>
    </location>
</feature>
<evidence type="ECO:0000256" key="15">
    <source>
        <dbReference type="PROSITE-ProRule" id="PRU00560"/>
    </source>
</evidence>
<dbReference type="InterPro" id="IPR011335">
    <property type="entry name" value="Restrct_endonuc-II-like"/>
</dbReference>
<reference evidence="18 19" key="1">
    <citation type="submission" date="2017-07" db="EMBL/GenBank/DDBJ databases">
        <title>Draft whole genome sequences of clinical Proprionibacteriaceae strains.</title>
        <authorList>
            <person name="Bernier A.-M."/>
            <person name="Bernard K."/>
            <person name="Domingo M.-C."/>
        </authorList>
    </citation>
    <scope>NUCLEOTIDE SEQUENCE [LARGE SCALE GENOMIC DNA]</scope>
    <source>
        <strain evidence="18 19">NML 150081</strain>
    </source>
</reference>
<dbReference type="Pfam" id="PF13361">
    <property type="entry name" value="UvrD_C"/>
    <property type="match status" value="2"/>
</dbReference>
<dbReference type="InterPro" id="IPR027417">
    <property type="entry name" value="P-loop_NTPase"/>
</dbReference>
<evidence type="ECO:0000256" key="9">
    <source>
        <dbReference type="ARBA" id="ARBA00023125"/>
    </source>
</evidence>
<dbReference type="InterPro" id="IPR013986">
    <property type="entry name" value="DExx_box_DNA_helicase_dom_sf"/>
</dbReference>
<dbReference type="EC" id="5.6.2.4" evidence="13"/>
<evidence type="ECO:0000256" key="5">
    <source>
        <dbReference type="ARBA" id="ARBA00022801"/>
    </source>
</evidence>
<keyword evidence="7" id="KW-0269">Exonuclease</keyword>
<keyword evidence="2" id="KW-0540">Nuclease</keyword>
<keyword evidence="6 15" id="KW-0347">Helicase</keyword>
<sequence length="1093" mass="118900">MTPALTRPEDVKDVLGIPFSDEQLEAITAPLEPTVIIAGAGTGKTTVMAARVVWLVGSGQVRPEQVLGLTFTRKAASELSDRVRTALKRAGVVDTSTVDESGEQVVMTYDAFAARLVSEHGARIGVESDAVMISGAARFRLASRAVIAAVGPFIHLPRLRPDTVTERVLALDAQLQSNLVDAGDIHALTDALASHIENAPRNRQGNVYASIKDMTAASHERIELVDLVQDYQALKRRLGVVEFADQMATAARLVDEAPEVAALVRDQFAVVLLDEYQDTSSAQAQLLRGLFSGPDLDHGRGHPVTAVGDPFQAIYGWRGAAASNITAFAQDFPKTDGNAATRQALTINRRSGPAILDVANALAEPLRADPAMSGVGRKLVAPPGTPPGTIRAASFSTWPEEVAWITDQVAAAHHRGPRRTDQARETVTRWSDIAVLSRRNADIATIYAALSARDIPAEIVGLGGLLDLPEVADVVATLRLIDDVTANPAVVRLLSGSRWSLDPADLELLGRRARQLAGTGTGVPLSEADEMAVAAMGTDPADLICLMDAIDDPGDLDYSPRGRAVIDQFGAELRHLRRLGDQTVVDLTRRVITTLGLEQEIHASPTLSRGTRAEQLAAFVDAVADYVDVDGDGSLGGLLAYLDDERERGVGLEQALPTGEDSVKLLTIHRAKGLEWEMVFLPSLTAKTFPSDRGASVWPTSADTLPAVLRGDADAIPQLTEVSDAGIKKYKQALSKEDRRSEDRLAYVAVTRARRVLIGTTHTWRPDTQRPRESSDYLVPIWAAAEAADQLGAVAADRAETNPLVTQDRPAPWPDQFDPDAYARRAAAADAVRRHRDQISRGQPEPGWSDPELNLDEYALVQAWDADVERLLTEARQQREEPELAPLPGVIAATSVERILRDEDGYRRELQRPMPRPPSATARLGNLFHAWIEQQLGQDQLVDPDDLPDRVDLDITDEADLRHLQQQFLTSSYAQRKPLAVEMPFQLHLPAHQQPGGDLIPGRVIRGRIDAVYAGTDGHRFQVVDWKTGGGDRADPYQLAIYRLALADMHEVAVDEVDAVFHFVRSGRTIRPESYASREELIQILSDPIHGQQ</sequence>
<dbReference type="Gene3D" id="1.10.486.10">
    <property type="entry name" value="PCRA, domain 4"/>
    <property type="match status" value="1"/>
</dbReference>
<keyword evidence="9" id="KW-0238">DNA-binding</keyword>
<gene>
    <name evidence="18" type="ORF">CGZ91_05335</name>
</gene>
<dbReference type="AlphaFoldDB" id="A0A255EH89"/>
<evidence type="ECO:0000313" key="18">
    <source>
        <dbReference type="EMBL" id="OYN90909.1"/>
    </source>
</evidence>
<dbReference type="InterPro" id="IPR014017">
    <property type="entry name" value="DNA_helicase_UvrD-like_C"/>
</dbReference>
<dbReference type="GO" id="GO:0004527">
    <property type="term" value="F:exonuclease activity"/>
    <property type="evidence" value="ECO:0007669"/>
    <property type="project" value="UniProtKB-KW"/>
</dbReference>
<dbReference type="Gene3D" id="1.10.10.160">
    <property type="match status" value="1"/>
</dbReference>
<dbReference type="GO" id="GO:0000725">
    <property type="term" value="P:recombinational repair"/>
    <property type="evidence" value="ECO:0007669"/>
    <property type="project" value="TreeGrafter"/>
</dbReference>
<comment type="catalytic activity">
    <reaction evidence="14">
        <text>ATP + H2O = ADP + phosphate + H(+)</text>
        <dbReference type="Rhea" id="RHEA:13065"/>
        <dbReference type="ChEBI" id="CHEBI:15377"/>
        <dbReference type="ChEBI" id="CHEBI:15378"/>
        <dbReference type="ChEBI" id="CHEBI:30616"/>
        <dbReference type="ChEBI" id="CHEBI:43474"/>
        <dbReference type="ChEBI" id="CHEBI:456216"/>
        <dbReference type="EC" id="5.6.2.4"/>
    </reaction>
</comment>
<keyword evidence="19" id="KW-1185">Reference proteome</keyword>
<dbReference type="OrthoDB" id="9806690at2"/>
<dbReference type="InterPro" id="IPR011604">
    <property type="entry name" value="PDDEXK-like_dom_sf"/>
</dbReference>
<dbReference type="SUPFAM" id="SSF52980">
    <property type="entry name" value="Restriction endonuclease-like"/>
    <property type="match status" value="1"/>
</dbReference>
<dbReference type="CDD" id="cd17932">
    <property type="entry name" value="DEXQc_UvrD"/>
    <property type="match status" value="1"/>
</dbReference>
<evidence type="ECO:0000259" key="16">
    <source>
        <dbReference type="PROSITE" id="PS51198"/>
    </source>
</evidence>
<feature type="domain" description="UvrD-like helicase C-terminal" evidence="17">
    <location>
        <begin position="353"/>
        <end position="673"/>
    </location>
</feature>
<name>A0A255EH89_9ACTN</name>
<dbReference type="InterPro" id="IPR014016">
    <property type="entry name" value="UvrD-like_ATP-bd"/>
</dbReference>
<comment type="similarity">
    <text evidence="1">Belongs to the helicase family. UvrD subfamily.</text>
</comment>
<dbReference type="GO" id="GO:0033202">
    <property type="term" value="C:DNA helicase complex"/>
    <property type="evidence" value="ECO:0007669"/>
    <property type="project" value="TreeGrafter"/>
</dbReference>